<gene>
    <name evidence="3" type="ORF">NQ502_14095</name>
</gene>
<protein>
    <submittedName>
        <fullName evidence="3">ABC transporter substrate-binding protein</fullName>
    </submittedName>
</protein>
<evidence type="ECO:0000259" key="2">
    <source>
        <dbReference type="PROSITE" id="PS50983"/>
    </source>
</evidence>
<organism evidence="3 4">
    <name type="scientific">Ruminococcus gauvreauii</name>
    <dbReference type="NCBI Taxonomy" id="438033"/>
    <lineage>
        <taxon>Bacteria</taxon>
        <taxon>Bacillati</taxon>
        <taxon>Bacillota</taxon>
        <taxon>Clostridia</taxon>
        <taxon>Eubacteriales</taxon>
        <taxon>Oscillospiraceae</taxon>
        <taxon>Ruminococcus</taxon>
    </lineage>
</organism>
<accession>A0ABY5VG90</accession>
<keyword evidence="4" id="KW-1185">Reference proteome</keyword>
<dbReference type="PANTHER" id="PTHR30535">
    <property type="entry name" value="VITAMIN B12-BINDING PROTEIN"/>
    <property type="match status" value="1"/>
</dbReference>
<dbReference type="Pfam" id="PF01497">
    <property type="entry name" value="Peripla_BP_2"/>
    <property type="match status" value="1"/>
</dbReference>
<reference evidence="3" key="1">
    <citation type="journal article" date="2022" name="Cell">
        <title>Design, construction, and in vivo augmentation of a complex gut microbiome.</title>
        <authorList>
            <person name="Cheng A.G."/>
            <person name="Ho P.Y."/>
            <person name="Aranda-Diaz A."/>
            <person name="Jain S."/>
            <person name="Yu F.B."/>
            <person name="Meng X."/>
            <person name="Wang M."/>
            <person name="Iakiviak M."/>
            <person name="Nagashima K."/>
            <person name="Zhao A."/>
            <person name="Murugkar P."/>
            <person name="Patil A."/>
            <person name="Atabakhsh K."/>
            <person name="Weakley A."/>
            <person name="Yan J."/>
            <person name="Brumbaugh A.R."/>
            <person name="Higginbottom S."/>
            <person name="Dimas A."/>
            <person name="Shiver A.L."/>
            <person name="Deutschbauer A."/>
            <person name="Neff N."/>
            <person name="Sonnenburg J.L."/>
            <person name="Huang K.C."/>
            <person name="Fischbach M.A."/>
        </authorList>
    </citation>
    <scope>NUCLEOTIDE SEQUENCE</scope>
    <source>
        <strain evidence="3">DSM 19829</strain>
    </source>
</reference>
<proteinExistence type="inferred from homology"/>
<dbReference type="RefSeq" id="WP_028528822.1">
    <property type="nucleotide sequence ID" value="NZ_CABLBR010000015.1"/>
</dbReference>
<dbReference type="Proteomes" id="UP001060164">
    <property type="component" value="Chromosome"/>
</dbReference>
<dbReference type="Gene3D" id="3.40.50.1980">
    <property type="entry name" value="Nitrogenase molybdenum iron protein domain"/>
    <property type="match status" value="2"/>
</dbReference>
<evidence type="ECO:0000256" key="1">
    <source>
        <dbReference type="ARBA" id="ARBA00008814"/>
    </source>
</evidence>
<feature type="domain" description="Fe/B12 periplasmic-binding" evidence="2">
    <location>
        <begin position="90"/>
        <end position="364"/>
    </location>
</feature>
<evidence type="ECO:0000313" key="4">
    <source>
        <dbReference type="Proteomes" id="UP001060164"/>
    </source>
</evidence>
<comment type="similarity">
    <text evidence="1">Belongs to the bacterial solute-binding protein 8 family.</text>
</comment>
<dbReference type="PANTHER" id="PTHR30535:SF34">
    <property type="entry name" value="MOLYBDATE-BINDING PROTEIN MOLA"/>
    <property type="match status" value="1"/>
</dbReference>
<dbReference type="InterPro" id="IPR002491">
    <property type="entry name" value="ABC_transptr_periplasmic_BD"/>
</dbReference>
<dbReference type="PROSITE" id="PS51257">
    <property type="entry name" value="PROKAR_LIPOPROTEIN"/>
    <property type="match status" value="1"/>
</dbReference>
<dbReference type="InterPro" id="IPR050902">
    <property type="entry name" value="ABC_Transporter_SBP"/>
</dbReference>
<dbReference type="SUPFAM" id="SSF53807">
    <property type="entry name" value="Helical backbone' metal receptor"/>
    <property type="match status" value="1"/>
</dbReference>
<sequence>MKKAGYFVLAALCMAVLITGCGKQEKKEDAVQEQTGKEDPYTSDFSIEYLDDGVKLVTDAEGRKMYLVPREAEIPGEAADEMVVRTPVERVVYMSTTQVCMLQALDSEEIWKSITGVAGARETWTIDEVVQRFDDGQIRDVGGDMGEPDYELIQSMDPELVFVYTGSNPQTGVIEKFEELGIPYAVDNEYMETTYMGRLDWLRFIAAFYNEDTTGEAVIQEAAASIERMKEKIAGEDRPTVSYGSLFDGVVYVASGEGWIADMIEDAGGDYIFKDIEAADTQISLEEFYARSEDADILIYSTTPDFTPDMASVLAEAPVLEDLKAVQDGAVWQLDNSFWMSADQPDQVAQDLSAMFHPDVFPDRELRYFIPFS</sequence>
<name>A0ABY5VG90_9FIRM</name>
<evidence type="ECO:0000313" key="3">
    <source>
        <dbReference type="EMBL" id="UWP58503.1"/>
    </source>
</evidence>
<dbReference type="PROSITE" id="PS50983">
    <property type="entry name" value="FE_B12_PBP"/>
    <property type="match status" value="1"/>
</dbReference>
<dbReference type="EMBL" id="CP102290">
    <property type="protein sequence ID" value="UWP58503.1"/>
    <property type="molecule type" value="Genomic_DNA"/>
</dbReference>